<dbReference type="PANTHER" id="PTHR13382">
    <property type="entry name" value="MITOCHONDRIAL ATP SYNTHASE COUPLING FACTOR B"/>
    <property type="match status" value="1"/>
</dbReference>
<evidence type="ECO:0000259" key="1">
    <source>
        <dbReference type="Pfam" id="PF12937"/>
    </source>
</evidence>
<evidence type="ECO:0000313" key="3">
    <source>
        <dbReference type="Proteomes" id="UP000249390"/>
    </source>
</evidence>
<reference evidence="2 3" key="1">
    <citation type="submission" date="2018-06" db="EMBL/GenBank/DDBJ databases">
        <title>The Genome of Cuscuta australis (Dodder) Provides Insight into the Evolution of Plant Parasitism.</title>
        <authorList>
            <person name="Liu H."/>
        </authorList>
    </citation>
    <scope>NUCLEOTIDE SEQUENCE [LARGE SCALE GENOMIC DNA]</scope>
    <source>
        <strain evidence="3">cv. Yunnan</strain>
        <tissue evidence="2">Vines</tissue>
    </source>
</reference>
<dbReference type="GO" id="GO:0005737">
    <property type="term" value="C:cytoplasm"/>
    <property type="evidence" value="ECO:0007669"/>
    <property type="project" value="TreeGrafter"/>
</dbReference>
<accession>A0A328CXB1</accession>
<dbReference type="InterPro" id="IPR050648">
    <property type="entry name" value="F-box_LRR-repeat"/>
</dbReference>
<dbReference type="Pfam" id="PF12937">
    <property type="entry name" value="F-box-like"/>
    <property type="match status" value="1"/>
</dbReference>
<protein>
    <recommendedName>
        <fullName evidence="1">F-box domain-containing protein</fullName>
    </recommendedName>
</protein>
<comment type="caution">
    <text evidence="2">The sequence shown here is derived from an EMBL/GenBank/DDBJ whole genome shotgun (WGS) entry which is preliminary data.</text>
</comment>
<name>A0A328CXB1_9ASTE</name>
<organism evidence="2 3">
    <name type="scientific">Cuscuta australis</name>
    <dbReference type="NCBI Taxonomy" id="267555"/>
    <lineage>
        <taxon>Eukaryota</taxon>
        <taxon>Viridiplantae</taxon>
        <taxon>Streptophyta</taxon>
        <taxon>Embryophyta</taxon>
        <taxon>Tracheophyta</taxon>
        <taxon>Spermatophyta</taxon>
        <taxon>Magnoliopsida</taxon>
        <taxon>eudicotyledons</taxon>
        <taxon>Gunneridae</taxon>
        <taxon>Pentapetalae</taxon>
        <taxon>asterids</taxon>
        <taxon>lamiids</taxon>
        <taxon>Solanales</taxon>
        <taxon>Convolvulaceae</taxon>
        <taxon>Cuscuteae</taxon>
        <taxon>Cuscuta</taxon>
        <taxon>Cuscuta subgen. Grammica</taxon>
        <taxon>Cuscuta sect. Cleistogrammica</taxon>
    </lineage>
</organism>
<dbReference type="InterPro" id="IPR032675">
    <property type="entry name" value="LRR_dom_sf"/>
</dbReference>
<proteinExistence type="predicted"/>
<dbReference type="InterPro" id="IPR036047">
    <property type="entry name" value="F-box-like_dom_sf"/>
</dbReference>
<feature type="domain" description="F-box" evidence="1">
    <location>
        <begin position="138"/>
        <end position="174"/>
    </location>
</feature>
<dbReference type="AlphaFoldDB" id="A0A328CXB1"/>
<dbReference type="Gene3D" id="3.80.10.10">
    <property type="entry name" value="Ribonuclease Inhibitor"/>
    <property type="match status" value="1"/>
</dbReference>
<gene>
    <name evidence="2" type="ORF">DM860_000841</name>
</gene>
<dbReference type="EMBL" id="NQVE01000215">
    <property type="protein sequence ID" value="RAL38147.1"/>
    <property type="molecule type" value="Genomic_DNA"/>
</dbReference>
<keyword evidence="3" id="KW-1185">Reference proteome</keyword>
<sequence length="403" mass="44410">MAMNCGGESLCSGIEIESRGFMEDCPDRNLDCLGKSWGFDCGKGKLTDDVADLLPRDPFGMDINTTMTELSGISGWIENIDDQLFSGHLFLDCNMEGIMDISYKIKNYWICKAESSKNQGSSAAVFDGEGGDPPDGMFLALSYLGVEDLLSVEQVCKSLRDAVQNDPLIWRSIKIDHPLSDKITDGALLQLTNRSQGQLCCLSLVECLKITDGGLKNVLEKSKRLTKLCVAGCMKLSIDGLLSSLKVFKNTGYPGIKRLRIGGLFGVTNEHYEELKLLLGVMDDTCQLSTATHKPRFYRGGQLYLSVDDERAIDIEMCPKCQQLRLVYDCPSESCQGAPLQGGAQLCRACTLCISRCKSCGCCLSNCDYEETFCLENLCSDCIKKFFPNHPFLRPTGIFFICG</sequence>
<evidence type="ECO:0000313" key="2">
    <source>
        <dbReference type="EMBL" id="RAL38147.1"/>
    </source>
</evidence>
<dbReference type="PANTHER" id="PTHR13382:SF20">
    <property type="entry name" value="F-BOX PROTEIN SKIP14-LIKE"/>
    <property type="match status" value="1"/>
</dbReference>
<dbReference type="Proteomes" id="UP000249390">
    <property type="component" value="Unassembled WGS sequence"/>
</dbReference>
<dbReference type="SUPFAM" id="SSF81383">
    <property type="entry name" value="F-box domain"/>
    <property type="match status" value="1"/>
</dbReference>
<dbReference type="InterPro" id="IPR001810">
    <property type="entry name" value="F-box_dom"/>
</dbReference>